<dbReference type="InterPro" id="IPR004363">
    <property type="entry name" value="Methylgl_synth"/>
</dbReference>
<dbReference type="OrthoDB" id="3171056at2"/>
<proteinExistence type="predicted"/>
<dbReference type="PANTHER" id="PTHR30492">
    <property type="entry name" value="METHYLGLYOXAL SYNTHASE"/>
    <property type="match status" value="1"/>
</dbReference>
<organism evidence="2 3">
    <name type="scientific">Nocardioides currus</name>
    <dbReference type="NCBI Taxonomy" id="2133958"/>
    <lineage>
        <taxon>Bacteria</taxon>
        <taxon>Bacillati</taxon>
        <taxon>Actinomycetota</taxon>
        <taxon>Actinomycetes</taxon>
        <taxon>Propionibacteriales</taxon>
        <taxon>Nocardioidaceae</taxon>
        <taxon>Nocardioides</taxon>
    </lineage>
</organism>
<accession>A0A2R7Z1Y0</accession>
<keyword evidence="3" id="KW-1185">Reference proteome</keyword>
<dbReference type="InterPro" id="IPR016064">
    <property type="entry name" value="NAD/diacylglycerol_kinase_sf"/>
</dbReference>
<dbReference type="Pfam" id="PF19279">
    <property type="entry name" value="YegS_C"/>
    <property type="match status" value="1"/>
</dbReference>
<dbReference type="InterPro" id="IPR045540">
    <property type="entry name" value="YegS/DAGK_C"/>
</dbReference>
<evidence type="ECO:0000313" key="3">
    <source>
        <dbReference type="Proteomes" id="UP000244867"/>
    </source>
</evidence>
<dbReference type="Pfam" id="PF00781">
    <property type="entry name" value="DAGK_cat"/>
    <property type="match status" value="1"/>
</dbReference>
<gene>
    <name evidence="2" type="ORF">C7S10_02590</name>
</gene>
<dbReference type="GO" id="GO:0005829">
    <property type="term" value="C:cytosol"/>
    <property type="evidence" value="ECO:0007669"/>
    <property type="project" value="TreeGrafter"/>
</dbReference>
<dbReference type="AlphaFoldDB" id="A0A2R7Z1Y0"/>
<dbReference type="InterPro" id="IPR017438">
    <property type="entry name" value="ATP-NAD_kinase_N"/>
</dbReference>
<dbReference type="Proteomes" id="UP000244867">
    <property type="component" value="Unassembled WGS sequence"/>
</dbReference>
<feature type="domain" description="DAGKc" evidence="1">
    <location>
        <begin position="32"/>
        <end position="162"/>
    </location>
</feature>
<dbReference type="SMART" id="SM00046">
    <property type="entry name" value="DAGKc"/>
    <property type="match status" value="1"/>
</dbReference>
<name>A0A2R7Z1Y0_9ACTN</name>
<evidence type="ECO:0000313" key="2">
    <source>
        <dbReference type="EMBL" id="PUA82638.1"/>
    </source>
</evidence>
<evidence type="ECO:0000259" key="1">
    <source>
        <dbReference type="PROSITE" id="PS50146"/>
    </source>
</evidence>
<dbReference type="Gene3D" id="3.40.50.10330">
    <property type="entry name" value="Probable inorganic polyphosphate/atp-NAD kinase, domain 1"/>
    <property type="match status" value="1"/>
</dbReference>
<dbReference type="GO" id="GO:0019242">
    <property type="term" value="P:methylglyoxal biosynthetic process"/>
    <property type="evidence" value="ECO:0007669"/>
    <property type="project" value="InterPro"/>
</dbReference>
<dbReference type="PROSITE" id="PS50146">
    <property type="entry name" value="DAGK"/>
    <property type="match status" value="1"/>
</dbReference>
<dbReference type="Gene3D" id="2.60.200.40">
    <property type="match status" value="1"/>
</dbReference>
<reference evidence="2 3" key="1">
    <citation type="submission" date="2018-03" db="EMBL/GenBank/DDBJ databases">
        <authorList>
            <person name="Keele B.F."/>
        </authorList>
    </citation>
    <scope>NUCLEOTIDE SEQUENCE [LARGE SCALE GENOMIC DNA]</scope>
    <source>
        <strain evidence="2 3">IB-3</strain>
    </source>
</reference>
<sequence length="350" mass="36623">MLFMLSSLACRRTQPLLQPTRWAPCNSTRMNAEREGVVVVVNPVKFDLEDVRDDLRAAASAAGLEEPTLVETTEDDPGFGQAREAVRNGAALVCVLGGDGTVRAVAQELVGTGVPLGLLPGGTGNLLARNLGLPIDSLSDAAAAAFSGRDRSIDVGWMVVDPTEDQLEGALGDLDTGADNVHCFTVMAGLGFDAQIMDDAPEGVKDKAGWAAYVASGGQHLTDDPFELELSVDGTSSTSEARGVVVGNCGELTGGMELLPDAVVDDGLLDVAVISPGGLKDWLGMAARVLTGRGEGPSLDRDRGRDLTVRVEPQQLCEVDGDVLTDASRLRFVVQPGCLVVRVARDEDEG</sequence>
<comment type="caution">
    <text evidence="2">The sequence shown here is derived from an EMBL/GenBank/DDBJ whole genome shotgun (WGS) entry which is preliminary data.</text>
</comment>
<protein>
    <recommendedName>
        <fullName evidence="1">DAGKc domain-containing protein</fullName>
    </recommendedName>
</protein>
<dbReference type="SUPFAM" id="SSF111331">
    <property type="entry name" value="NAD kinase/diacylglycerol kinase-like"/>
    <property type="match status" value="1"/>
</dbReference>
<dbReference type="GO" id="GO:0016301">
    <property type="term" value="F:kinase activity"/>
    <property type="evidence" value="ECO:0007669"/>
    <property type="project" value="InterPro"/>
</dbReference>
<dbReference type="EMBL" id="PYXZ01000001">
    <property type="protein sequence ID" value="PUA82638.1"/>
    <property type="molecule type" value="Genomic_DNA"/>
</dbReference>
<dbReference type="GO" id="GO:0008929">
    <property type="term" value="F:methylglyoxal synthase activity"/>
    <property type="evidence" value="ECO:0007669"/>
    <property type="project" value="InterPro"/>
</dbReference>
<dbReference type="PANTHER" id="PTHR30492:SF0">
    <property type="entry name" value="METHYLGLYOXAL SYNTHASE"/>
    <property type="match status" value="1"/>
</dbReference>
<dbReference type="InterPro" id="IPR001206">
    <property type="entry name" value="Diacylglycerol_kinase_cat_dom"/>
</dbReference>